<keyword evidence="3" id="KW-1185">Reference proteome</keyword>
<sequence length="63" mass="7233">MRDHLERRPENRELPLDHAPTMPVLLPTEDTDNPHSTPLRREQDPDLPVDPDLPPEPSRDPAP</sequence>
<reference evidence="2 3" key="1">
    <citation type="submission" date="2021-01" db="EMBL/GenBank/DDBJ databases">
        <title>Genome seq and assembly of Devosia sp. LEGU1.</title>
        <authorList>
            <person name="Chhetri G."/>
        </authorList>
    </citation>
    <scope>NUCLEOTIDE SEQUENCE [LARGE SCALE GENOMIC DNA]</scope>
    <source>
        <strain evidence="2 3">LEGU1</strain>
    </source>
</reference>
<evidence type="ECO:0000313" key="2">
    <source>
        <dbReference type="EMBL" id="QQR40637.1"/>
    </source>
</evidence>
<organism evidence="2 3">
    <name type="scientific">Devosia rhizoryzae</name>
    <dbReference type="NCBI Taxonomy" id="2774137"/>
    <lineage>
        <taxon>Bacteria</taxon>
        <taxon>Pseudomonadati</taxon>
        <taxon>Pseudomonadota</taxon>
        <taxon>Alphaproteobacteria</taxon>
        <taxon>Hyphomicrobiales</taxon>
        <taxon>Devosiaceae</taxon>
        <taxon>Devosia</taxon>
    </lineage>
</organism>
<feature type="compositionally biased region" description="Basic and acidic residues" evidence="1">
    <location>
        <begin position="1"/>
        <end position="16"/>
    </location>
</feature>
<evidence type="ECO:0000256" key="1">
    <source>
        <dbReference type="SAM" id="MobiDB-lite"/>
    </source>
</evidence>
<accession>A0ABX7CAD0</accession>
<protein>
    <submittedName>
        <fullName evidence="2">Uncharacterized protein</fullName>
    </submittedName>
</protein>
<dbReference type="EMBL" id="CP068046">
    <property type="protein sequence ID" value="QQR40637.1"/>
    <property type="molecule type" value="Genomic_DNA"/>
</dbReference>
<feature type="region of interest" description="Disordered" evidence="1">
    <location>
        <begin position="1"/>
        <end position="63"/>
    </location>
</feature>
<dbReference type="Proteomes" id="UP000595857">
    <property type="component" value="Chromosome"/>
</dbReference>
<proteinExistence type="predicted"/>
<gene>
    <name evidence="2" type="ORF">JI748_06460</name>
</gene>
<name>A0ABX7CAD0_9HYPH</name>
<dbReference type="RefSeq" id="WP_201636119.1">
    <property type="nucleotide sequence ID" value="NZ_CP068046.1"/>
</dbReference>
<evidence type="ECO:0000313" key="3">
    <source>
        <dbReference type="Proteomes" id="UP000595857"/>
    </source>
</evidence>